<keyword evidence="2" id="KW-1185">Reference proteome</keyword>
<evidence type="ECO:0000313" key="1">
    <source>
        <dbReference type="EMBL" id="SNS48673.1"/>
    </source>
</evidence>
<dbReference type="AlphaFoldDB" id="A0A239EXA5"/>
<dbReference type="RefSeq" id="WP_089232097.1">
    <property type="nucleotide sequence ID" value="NZ_FZOY01000002.1"/>
</dbReference>
<proteinExistence type="predicted"/>
<accession>A0A239EXA5</accession>
<sequence>MTTEQDKSRELDAELEAFFQSARDVGGDPSPALLSRVLADAYAEQDALVVSDAAPEAMPVPVPEAPRRGLFAGLLQAVGGWPAMAGLVTATAAGIWIGYNPPAAFDTFSETFVGGSYALTADDSLSMASSLPDYAFLLSDS</sequence>
<gene>
    <name evidence="1" type="ORF">SAMN05421757_102356</name>
</gene>
<dbReference type="Proteomes" id="UP000198426">
    <property type="component" value="Unassembled WGS sequence"/>
</dbReference>
<evidence type="ECO:0008006" key="3">
    <source>
        <dbReference type="Google" id="ProtNLM"/>
    </source>
</evidence>
<evidence type="ECO:0000313" key="2">
    <source>
        <dbReference type="Proteomes" id="UP000198426"/>
    </source>
</evidence>
<protein>
    <recommendedName>
        <fullName evidence="3">Dihydroorotate dehydrogenase</fullName>
    </recommendedName>
</protein>
<organism evidence="1 2">
    <name type="scientific">Tropicimonas sediminicola</name>
    <dbReference type="NCBI Taxonomy" id="1031541"/>
    <lineage>
        <taxon>Bacteria</taxon>
        <taxon>Pseudomonadati</taxon>
        <taxon>Pseudomonadota</taxon>
        <taxon>Alphaproteobacteria</taxon>
        <taxon>Rhodobacterales</taxon>
        <taxon>Roseobacteraceae</taxon>
        <taxon>Tropicimonas</taxon>
    </lineage>
</organism>
<dbReference type="OrthoDB" id="7863719at2"/>
<reference evidence="1 2" key="1">
    <citation type="submission" date="2017-06" db="EMBL/GenBank/DDBJ databases">
        <authorList>
            <person name="Kim H.J."/>
            <person name="Triplett B.A."/>
        </authorList>
    </citation>
    <scope>NUCLEOTIDE SEQUENCE [LARGE SCALE GENOMIC DNA]</scope>
    <source>
        <strain evidence="1 2">DSM 29339</strain>
    </source>
</reference>
<name>A0A239EXA5_9RHOB</name>
<dbReference type="EMBL" id="FZOY01000002">
    <property type="protein sequence ID" value="SNS48673.1"/>
    <property type="molecule type" value="Genomic_DNA"/>
</dbReference>